<organism evidence="1 2">
    <name type="scientific">Ferroglobus placidus (strain DSM 10642 / AEDII12DO)</name>
    <dbReference type="NCBI Taxonomy" id="589924"/>
    <lineage>
        <taxon>Archaea</taxon>
        <taxon>Methanobacteriati</taxon>
        <taxon>Methanobacteriota</taxon>
        <taxon>Archaeoglobi</taxon>
        <taxon>Archaeoglobales</taxon>
        <taxon>Archaeoglobaceae</taxon>
        <taxon>Ferroglobus</taxon>
    </lineage>
</organism>
<accession>D3S269</accession>
<dbReference type="AlphaFoldDB" id="D3S269"/>
<dbReference type="HOGENOM" id="CLU_126379_1_0_2"/>
<proteinExistence type="predicted"/>
<dbReference type="STRING" id="589924.Ferp_2452"/>
<dbReference type="PaxDb" id="589924-Ferp_2452"/>
<dbReference type="PANTHER" id="PTHR35866">
    <property type="entry name" value="PUTATIVE-RELATED"/>
    <property type="match status" value="1"/>
</dbReference>
<dbReference type="KEGG" id="fpl:Ferp_2452"/>
<dbReference type="eggNOG" id="arCOG02579">
    <property type="taxonomic scope" value="Archaea"/>
</dbReference>
<dbReference type="OrthoDB" id="36424at2157"/>
<name>D3S269_FERPA</name>
<dbReference type="GeneID" id="8779993"/>
<evidence type="ECO:0008006" key="3">
    <source>
        <dbReference type="Google" id="ProtNLM"/>
    </source>
</evidence>
<evidence type="ECO:0000313" key="2">
    <source>
        <dbReference type="Proteomes" id="UP000002613"/>
    </source>
</evidence>
<reference evidence="2" key="1">
    <citation type="submission" date="2010-02" db="EMBL/GenBank/DDBJ databases">
        <title>Complete sequence of Ferroglobus placidus DSM 10642.</title>
        <authorList>
            <consortium name="US DOE Joint Genome Institute"/>
            <person name="Lucas S."/>
            <person name="Copeland A."/>
            <person name="Lapidus A."/>
            <person name="Cheng J.-F."/>
            <person name="Bruce D."/>
            <person name="Goodwin L."/>
            <person name="Pitluck S."/>
            <person name="Saunders E."/>
            <person name="Brettin T."/>
            <person name="Detter J.C."/>
            <person name="Han C."/>
            <person name="Tapia R."/>
            <person name="Larimer F."/>
            <person name="Land M."/>
            <person name="Hauser L."/>
            <person name="Kyrpides N."/>
            <person name="Ivanova N."/>
            <person name="Holmes D."/>
            <person name="Lovley D."/>
            <person name="Kyrpides N."/>
            <person name="Anderson I.J."/>
            <person name="Woyke T."/>
        </authorList>
    </citation>
    <scope>NUCLEOTIDE SEQUENCE [LARGE SCALE GENOMIC DNA]</scope>
    <source>
        <strain evidence="2">DSM 10642 / AEDII12DO</strain>
    </source>
</reference>
<gene>
    <name evidence="1" type="ordered locus">Ferp_2452</name>
</gene>
<dbReference type="Pfam" id="PF03692">
    <property type="entry name" value="CxxCxxCC"/>
    <property type="match status" value="1"/>
</dbReference>
<keyword evidence="2" id="KW-1185">Reference proteome</keyword>
<dbReference type="Proteomes" id="UP000002613">
    <property type="component" value="Chromosome"/>
</dbReference>
<dbReference type="RefSeq" id="WP_012966894.1">
    <property type="nucleotide sequence ID" value="NC_013849.1"/>
</dbReference>
<protein>
    <recommendedName>
        <fullName evidence="3">YkgJ family cysteine cluster protein</fullName>
    </recommendedName>
</protein>
<dbReference type="InterPro" id="IPR005358">
    <property type="entry name" value="Puta_zinc/iron-chelating_dom"/>
</dbReference>
<reference evidence="1 2" key="2">
    <citation type="journal article" date="2011" name="Stand. Genomic Sci.">
        <title>Complete genome sequence of Ferroglobus placidus AEDII12DO.</title>
        <authorList>
            <person name="Anderson I."/>
            <person name="Risso C."/>
            <person name="Holmes D."/>
            <person name="Lucas S."/>
            <person name="Copeland A."/>
            <person name="Lapidus A."/>
            <person name="Cheng J.F."/>
            <person name="Bruce D."/>
            <person name="Goodwin L."/>
            <person name="Pitluck S."/>
            <person name="Saunders E."/>
            <person name="Brettin T."/>
            <person name="Detter J.C."/>
            <person name="Han C."/>
            <person name="Tapia R."/>
            <person name="Larimer F."/>
            <person name="Land M."/>
            <person name="Hauser L."/>
            <person name="Woyke T."/>
            <person name="Lovley D."/>
            <person name="Kyrpides N."/>
            <person name="Ivanova N."/>
        </authorList>
    </citation>
    <scope>NUCLEOTIDE SEQUENCE [LARGE SCALE GENOMIC DNA]</scope>
    <source>
        <strain evidence="2">DSM 10642 / AEDII12DO</strain>
    </source>
</reference>
<sequence length="125" mass="14460">MEVVLDCLKIKCHKCCEETEMQLSKSDIKRIEKLGYKADEFSEVKDGVRVLKNVDGKCFFLKDGKCSIYESRPFGCRLYPVVWDVERKRAVVHDFCPLASSVSKITLKKVERALKKHILSIFDEL</sequence>
<dbReference type="PANTHER" id="PTHR35866:SF2">
    <property type="entry name" value="YKGJ FAMILY CYSTEINE CLUSTER PROTEIN"/>
    <property type="match status" value="1"/>
</dbReference>
<dbReference type="EMBL" id="CP001899">
    <property type="protein sequence ID" value="ADC66560.1"/>
    <property type="molecule type" value="Genomic_DNA"/>
</dbReference>
<evidence type="ECO:0000313" key="1">
    <source>
        <dbReference type="EMBL" id="ADC66560.1"/>
    </source>
</evidence>